<name>A0ABW4F5I9_9PSEU</name>
<proteinExistence type="predicted"/>
<sequence length="77" mass="8512">MTVTDLVLRATSELFEVGGASTVDERLGLDRHWRNARTIAVHTVIYKQRIVGEYVLDGTVPEFTPSVGTAPSLLQQQ</sequence>
<dbReference type="Proteomes" id="UP001597114">
    <property type="component" value="Unassembled WGS sequence"/>
</dbReference>
<dbReference type="Pfam" id="PF08028">
    <property type="entry name" value="Acyl-CoA_dh_2"/>
    <property type="match status" value="1"/>
</dbReference>
<feature type="domain" description="Acyl-CoA dehydrogenase C-terminal" evidence="2">
    <location>
        <begin position="3"/>
        <end position="45"/>
    </location>
</feature>
<keyword evidence="4" id="KW-1185">Reference proteome</keyword>
<dbReference type="EMBL" id="JBHUCO010000047">
    <property type="protein sequence ID" value="MFD1522682.1"/>
    <property type="molecule type" value="Genomic_DNA"/>
</dbReference>
<dbReference type="InterPro" id="IPR036250">
    <property type="entry name" value="AcylCo_DH-like_C"/>
</dbReference>
<gene>
    <name evidence="3" type="ORF">ACFSJD_34675</name>
</gene>
<dbReference type="InterPro" id="IPR013107">
    <property type="entry name" value="Acyl-CoA_DH_C"/>
</dbReference>
<evidence type="ECO:0000313" key="3">
    <source>
        <dbReference type="EMBL" id="MFD1522682.1"/>
    </source>
</evidence>
<dbReference type="Gene3D" id="1.20.140.10">
    <property type="entry name" value="Butyryl-CoA Dehydrogenase, subunit A, domain 3"/>
    <property type="match status" value="1"/>
</dbReference>
<evidence type="ECO:0000259" key="2">
    <source>
        <dbReference type="Pfam" id="PF08028"/>
    </source>
</evidence>
<evidence type="ECO:0000256" key="1">
    <source>
        <dbReference type="ARBA" id="ARBA00023002"/>
    </source>
</evidence>
<dbReference type="SUPFAM" id="SSF47203">
    <property type="entry name" value="Acyl-CoA dehydrogenase C-terminal domain-like"/>
    <property type="match status" value="1"/>
</dbReference>
<comment type="caution">
    <text evidence="3">The sequence shown here is derived from an EMBL/GenBank/DDBJ whole genome shotgun (WGS) entry which is preliminary data.</text>
</comment>
<reference evidence="4" key="1">
    <citation type="journal article" date="2019" name="Int. J. Syst. Evol. Microbiol.">
        <title>The Global Catalogue of Microorganisms (GCM) 10K type strain sequencing project: providing services to taxonomists for standard genome sequencing and annotation.</title>
        <authorList>
            <consortium name="The Broad Institute Genomics Platform"/>
            <consortium name="The Broad Institute Genome Sequencing Center for Infectious Disease"/>
            <person name="Wu L."/>
            <person name="Ma J."/>
        </authorList>
    </citation>
    <scope>NUCLEOTIDE SEQUENCE [LARGE SCALE GENOMIC DNA]</scope>
    <source>
        <strain evidence="4">CCM 7043</strain>
    </source>
</reference>
<keyword evidence="1" id="KW-0560">Oxidoreductase</keyword>
<protein>
    <recommendedName>
        <fullName evidence="2">Acyl-CoA dehydrogenase C-terminal domain-containing protein</fullName>
    </recommendedName>
</protein>
<organism evidence="3 4">
    <name type="scientific">Pseudonocardia yunnanensis</name>
    <dbReference type="NCBI Taxonomy" id="58107"/>
    <lineage>
        <taxon>Bacteria</taxon>
        <taxon>Bacillati</taxon>
        <taxon>Actinomycetota</taxon>
        <taxon>Actinomycetes</taxon>
        <taxon>Pseudonocardiales</taxon>
        <taxon>Pseudonocardiaceae</taxon>
        <taxon>Pseudonocardia</taxon>
    </lineage>
</organism>
<accession>A0ABW4F5I9</accession>
<evidence type="ECO:0000313" key="4">
    <source>
        <dbReference type="Proteomes" id="UP001597114"/>
    </source>
</evidence>
<dbReference type="RefSeq" id="WP_344728161.1">
    <property type="nucleotide sequence ID" value="NZ_BAAAUS010000049.1"/>
</dbReference>